<feature type="domain" description="DUF6968" evidence="1">
    <location>
        <begin position="13"/>
        <end position="97"/>
    </location>
</feature>
<dbReference type="Pfam" id="PF22302">
    <property type="entry name" value="DUF6968"/>
    <property type="match status" value="1"/>
</dbReference>
<evidence type="ECO:0000259" key="1">
    <source>
        <dbReference type="Pfam" id="PF22302"/>
    </source>
</evidence>
<evidence type="ECO:0000313" key="3">
    <source>
        <dbReference type="Proteomes" id="UP000006512"/>
    </source>
</evidence>
<dbReference type="Proteomes" id="UP000006512">
    <property type="component" value="Unassembled WGS sequence"/>
</dbReference>
<sequence length="194" mass="21263">MSEPDIQDAVLIRRFDLKPGGHVDIFVWKPEPHGRNDARCPYRIVGIGAEKLYHGYGVDPVQAMSLTLQAISTKLYTSEAYRSGNLTWLGSRDLGLPLQPGELPDTDDYEKAALLSTAGGSTVVAMPGQRFPYVAFPADRLHGLIRQLDALSTADTTSKKTLKRIMTALGNELRYYEAVCHRAGFDVAQALAEG</sequence>
<organism evidence="2 3">
    <name type="scientific">Asticcacaulis biprosthecium C19</name>
    <dbReference type="NCBI Taxonomy" id="715226"/>
    <lineage>
        <taxon>Bacteria</taxon>
        <taxon>Pseudomonadati</taxon>
        <taxon>Pseudomonadota</taxon>
        <taxon>Alphaproteobacteria</taxon>
        <taxon>Caulobacterales</taxon>
        <taxon>Caulobacteraceae</taxon>
        <taxon>Asticcacaulis</taxon>
    </lineage>
</organism>
<evidence type="ECO:0000313" key="2">
    <source>
        <dbReference type="EMBL" id="EGF93651.1"/>
    </source>
</evidence>
<protein>
    <recommendedName>
        <fullName evidence="1">DUF6968 domain-containing protein</fullName>
    </recommendedName>
</protein>
<dbReference type="HOGENOM" id="CLU_1399971_0_0_5"/>
<name>F4QGH0_9CAUL</name>
<gene>
    <name evidence="2" type="ORF">ABI_20920</name>
</gene>
<keyword evidence="3" id="KW-1185">Reference proteome</keyword>
<accession>F4QGH0</accession>
<dbReference type="RefSeq" id="WP_006272852.1">
    <property type="nucleotide sequence ID" value="NZ_GL883077.1"/>
</dbReference>
<dbReference type="AlphaFoldDB" id="F4QGH0"/>
<reference evidence="3" key="1">
    <citation type="submission" date="2011-03" db="EMBL/GenBank/DDBJ databases">
        <title>Draft genome sequence of Brevundimonas diminuta.</title>
        <authorList>
            <person name="Brown P.J.B."/>
            <person name="Buechlein A."/>
            <person name="Hemmerich C."/>
            <person name="Brun Y.V."/>
        </authorList>
    </citation>
    <scope>NUCLEOTIDE SEQUENCE [LARGE SCALE GENOMIC DNA]</scope>
    <source>
        <strain evidence="3">C19</strain>
    </source>
</reference>
<dbReference type="EMBL" id="GL883077">
    <property type="protein sequence ID" value="EGF93651.1"/>
    <property type="molecule type" value="Genomic_DNA"/>
</dbReference>
<proteinExistence type="predicted"/>
<dbReference type="OrthoDB" id="7276171at2"/>
<dbReference type="InterPro" id="IPR054241">
    <property type="entry name" value="DUF6968"/>
</dbReference>